<organism evidence="2 3">
    <name type="scientific">Symbiodinium microadriaticum</name>
    <name type="common">Dinoflagellate</name>
    <name type="synonym">Zooxanthella microadriatica</name>
    <dbReference type="NCBI Taxonomy" id="2951"/>
    <lineage>
        <taxon>Eukaryota</taxon>
        <taxon>Sar</taxon>
        <taxon>Alveolata</taxon>
        <taxon>Dinophyceae</taxon>
        <taxon>Suessiales</taxon>
        <taxon>Symbiodiniaceae</taxon>
        <taxon>Symbiodinium</taxon>
    </lineage>
</organism>
<gene>
    <name evidence="2" type="ORF">AK812_SmicGene43312</name>
</gene>
<name>A0A1Q9C1C1_SYMMI</name>
<accession>A0A1Q9C1C1</accession>
<feature type="region of interest" description="Disordered" evidence="1">
    <location>
        <begin position="162"/>
        <end position="186"/>
    </location>
</feature>
<feature type="non-terminal residue" evidence="2">
    <location>
        <position position="186"/>
    </location>
</feature>
<dbReference type="AlphaFoldDB" id="A0A1Q9C1C1"/>
<keyword evidence="3" id="KW-1185">Reference proteome</keyword>
<comment type="caution">
    <text evidence="2">The sequence shown here is derived from an EMBL/GenBank/DDBJ whole genome shotgun (WGS) entry which is preliminary data.</text>
</comment>
<reference evidence="2 3" key="1">
    <citation type="submission" date="2016-02" db="EMBL/GenBank/DDBJ databases">
        <title>Genome analysis of coral dinoflagellate symbionts highlights evolutionary adaptations to a symbiotic lifestyle.</title>
        <authorList>
            <person name="Aranda M."/>
            <person name="Li Y."/>
            <person name="Liew Y.J."/>
            <person name="Baumgarten S."/>
            <person name="Simakov O."/>
            <person name="Wilson M."/>
            <person name="Piel J."/>
            <person name="Ashoor H."/>
            <person name="Bougouffa S."/>
            <person name="Bajic V.B."/>
            <person name="Ryu T."/>
            <person name="Ravasi T."/>
            <person name="Bayer T."/>
            <person name="Micklem G."/>
            <person name="Kim H."/>
            <person name="Bhak J."/>
            <person name="Lajeunesse T.C."/>
            <person name="Voolstra C.R."/>
        </authorList>
    </citation>
    <scope>NUCLEOTIDE SEQUENCE [LARGE SCALE GENOMIC DNA]</scope>
    <source>
        <strain evidence="2 3">CCMP2467</strain>
    </source>
</reference>
<proteinExistence type="predicted"/>
<evidence type="ECO:0000313" key="2">
    <source>
        <dbReference type="EMBL" id="OLP76714.1"/>
    </source>
</evidence>
<dbReference type="EMBL" id="LSRX01001944">
    <property type="protein sequence ID" value="OLP76714.1"/>
    <property type="molecule type" value="Genomic_DNA"/>
</dbReference>
<evidence type="ECO:0000256" key="1">
    <source>
        <dbReference type="SAM" id="MobiDB-lite"/>
    </source>
</evidence>
<sequence length="186" mass="20416">MPIPFLSLHLPHANRKQRDLNRKLALNATVLALTWLYLGQPASVTPLRLCSLMAGSSGGWMDGGVALFFELQQRQRQLWHSSSLRPLLLTCFGSQTPKASQEQWSQAGRMPELPLSLLELLTGAAVPPAAPRTACVSDEALTLRFLSSPAEFGRKWTLLEPDSSAAPENRPWPSPALWAPGGGRRR</sequence>
<dbReference type="Proteomes" id="UP000186817">
    <property type="component" value="Unassembled WGS sequence"/>
</dbReference>
<protein>
    <submittedName>
        <fullName evidence="2">Uncharacterized protein</fullName>
    </submittedName>
</protein>
<evidence type="ECO:0000313" key="3">
    <source>
        <dbReference type="Proteomes" id="UP000186817"/>
    </source>
</evidence>